<organism evidence="2 3">
    <name type="scientific">Ditylenchus dipsaci</name>
    <dbReference type="NCBI Taxonomy" id="166011"/>
    <lineage>
        <taxon>Eukaryota</taxon>
        <taxon>Metazoa</taxon>
        <taxon>Ecdysozoa</taxon>
        <taxon>Nematoda</taxon>
        <taxon>Chromadorea</taxon>
        <taxon>Rhabditida</taxon>
        <taxon>Tylenchina</taxon>
        <taxon>Tylenchomorpha</taxon>
        <taxon>Sphaerularioidea</taxon>
        <taxon>Anguinidae</taxon>
        <taxon>Anguininae</taxon>
        <taxon>Ditylenchus</taxon>
    </lineage>
</organism>
<feature type="region of interest" description="Disordered" evidence="1">
    <location>
        <begin position="1"/>
        <end position="106"/>
    </location>
</feature>
<evidence type="ECO:0000256" key="1">
    <source>
        <dbReference type="SAM" id="MobiDB-lite"/>
    </source>
</evidence>
<accession>A0A915E895</accession>
<dbReference type="AlphaFoldDB" id="A0A915E895"/>
<keyword evidence="2" id="KW-1185">Reference proteome</keyword>
<evidence type="ECO:0000313" key="3">
    <source>
        <dbReference type="WBParaSite" id="jg26779"/>
    </source>
</evidence>
<reference evidence="3" key="1">
    <citation type="submission" date="2022-11" db="UniProtKB">
        <authorList>
            <consortium name="WormBaseParasite"/>
        </authorList>
    </citation>
    <scope>IDENTIFICATION</scope>
</reference>
<sequence>MKLVAVFGNAGGTSPSSWISRIEGPNECSSRSSEIPSRSAGSPKKEKQSSGSPAQRSRHLSRQHRRQVAKWNAGLKEPPSLRQHHRHQSEGKRQRQVASPDFRSTLPSQSAPWILWLARSVQVVSSRQVPRLPDNSNQVDSKEVPEKAPEEIIEFRLICCTVPFRCLFGLGMNCIWRESAPPTLLLVHDSA</sequence>
<dbReference type="WBParaSite" id="jg26779">
    <property type="protein sequence ID" value="jg26779"/>
    <property type="gene ID" value="jg26779"/>
</dbReference>
<evidence type="ECO:0000313" key="2">
    <source>
        <dbReference type="Proteomes" id="UP000887574"/>
    </source>
</evidence>
<feature type="compositionally biased region" description="Low complexity" evidence="1">
    <location>
        <begin position="29"/>
        <end position="42"/>
    </location>
</feature>
<name>A0A915E895_9BILA</name>
<protein>
    <submittedName>
        <fullName evidence="3">Uncharacterized protein</fullName>
    </submittedName>
</protein>
<dbReference type="Proteomes" id="UP000887574">
    <property type="component" value="Unplaced"/>
</dbReference>
<proteinExistence type="predicted"/>
<feature type="compositionally biased region" description="Basic residues" evidence="1">
    <location>
        <begin position="56"/>
        <end position="68"/>
    </location>
</feature>